<dbReference type="Gene3D" id="2.60.120.370">
    <property type="entry name" value="YhcH/YjgK/YiaL"/>
    <property type="match status" value="1"/>
</dbReference>
<dbReference type="PATRIC" id="fig|45658.7.peg.3131"/>
<dbReference type="Pfam" id="PF04074">
    <property type="entry name" value="DUF386"/>
    <property type="match status" value="1"/>
</dbReference>
<organism evidence="1 2">
    <name type="scientific">Vibrio scophthalmi</name>
    <dbReference type="NCBI Taxonomy" id="45658"/>
    <lineage>
        <taxon>Bacteria</taxon>
        <taxon>Pseudomonadati</taxon>
        <taxon>Pseudomonadota</taxon>
        <taxon>Gammaproteobacteria</taxon>
        <taxon>Vibrionales</taxon>
        <taxon>Vibrionaceae</taxon>
        <taxon>Vibrio</taxon>
    </lineage>
</organism>
<dbReference type="RefSeq" id="WP_065546134.1">
    <property type="nucleotide sequence ID" value="NZ_CP016415.1"/>
</dbReference>
<dbReference type="GO" id="GO:0044010">
    <property type="term" value="P:single-species biofilm formation"/>
    <property type="evidence" value="ECO:0007669"/>
    <property type="project" value="TreeGrafter"/>
</dbReference>
<dbReference type="EMBL" id="CP016415">
    <property type="protein sequence ID" value="ANU38230.1"/>
    <property type="molecule type" value="Genomic_DNA"/>
</dbReference>
<proteinExistence type="predicted"/>
<dbReference type="NCBIfam" id="TIGR00022">
    <property type="entry name" value="YhcH/YjgK/YiaL family protein"/>
    <property type="match status" value="1"/>
</dbReference>
<dbReference type="PANTHER" id="PTHR34986:SF4">
    <property type="entry name" value="EVOLVED BETA-GALACTOSIDASE SUBUNIT BETA-RELATED"/>
    <property type="match status" value="1"/>
</dbReference>
<sequence>MFKGNLSNLEACQGLPVKMFEVIEQVKQRLSASVENGRYQLEGDDVFFFVVDDNSKLVTECKSEIHRKYIDVQIVLAGEERFGYSLQPFQSIAEDLLEARDVAFSEDVVNEQFTDLQVNDFIIFNAEQPHRPLVAVNEPMAIRKAVIKISHQWLAEQSMQSTLTWNDSNIPHQISLKQTGLRTNIEMRIVKDVEPELITLAVDHKVETLIAAWQGAAMPISEVFDDGNLFSQARVLFNLEQEGEQGCVVWLVNHIKLPCGNKMSADKLAWVPAMHAINGQLVAI</sequence>
<reference evidence="1 2" key="1">
    <citation type="submission" date="2016-07" db="EMBL/GenBank/DDBJ databases">
        <title>Genome sequencing of Vibrio scophthalmi strain VS-05, an isolated from Paralichthys olivaceus.</title>
        <authorList>
            <person name="Han H.-J."/>
        </authorList>
    </citation>
    <scope>NUCLEOTIDE SEQUENCE [LARGE SCALE GENOMIC DNA]</scope>
    <source>
        <strain evidence="1 2">VS-05</strain>
    </source>
</reference>
<protein>
    <submittedName>
        <fullName evidence="1">Uncharacterized protein</fullName>
    </submittedName>
</protein>
<dbReference type="InterPro" id="IPR037012">
    <property type="entry name" value="NanQ/TabA/YiaL_sf"/>
</dbReference>
<evidence type="ECO:0000313" key="1">
    <source>
        <dbReference type="EMBL" id="ANU38230.1"/>
    </source>
</evidence>
<keyword evidence="2" id="KW-1185">Reference proteome</keyword>
<evidence type="ECO:0000313" key="2">
    <source>
        <dbReference type="Proteomes" id="UP000092528"/>
    </source>
</evidence>
<dbReference type="PANTHER" id="PTHR34986">
    <property type="entry name" value="EVOLVED BETA-GALACTOSIDASE SUBUNIT BETA"/>
    <property type="match status" value="1"/>
</dbReference>
<dbReference type="InterPro" id="IPR004375">
    <property type="entry name" value="NanQ/TabA/YiaL"/>
</dbReference>
<dbReference type="Proteomes" id="UP000092528">
    <property type="component" value="Chromosome 2"/>
</dbReference>
<gene>
    <name evidence="1" type="ORF">VSVS05_03192</name>
</gene>
<dbReference type="SUPFAM" id="SSF51197">
    <property type="entry name" value="Clavaminate synthase-like"/>
    <property type="match status" value="1"/>
</dbReference>
<dbReference type="GO" id="GO:0005829">
    <property type="term" value="C:cytosol"/>
    <property type="evidence" value="ECO:0007669"/>
    <property type="project" value="TreeGrafter"/>
</dbReference>
<dbReference type="AlphaFoldDB" id="A0A1C7FE17"/>
<accession>A0A1C7FE17</accession>
<name>A0A1C7FE17_9VIBR</name>